<dbReference type="EMBL" id="JAVRJZ010000004">
    <property type="protein sequence ID" value="KAK2723310.1"/>
    <property type="molecule type" value="Genomic_DNA"/>
</dbReference>
<accession>A0AA88I3H8</accession>
<reference evidence="1" key="1">
    <citation type="submission" date="2023-07" db="EMBL/GenBank/DDBJ databases">
        <title>Chromosome-level genome assembly of Artemia franciscana.</title>
        <authorList>
            <person name="Jo E."/>
        </authorList>
    </citation>
    <scope>NUCLEOTIDE SEQUENCE</scope>
    <source>
        <tissue evidence="1">Whole body</tissue>
    </source>
</reference>
<gene>
    <name evidence="1" type="ORF">QYM36_001835</name>
</gene>
<comment type="caution">
    <text evidence="1">The sequence shown here is derived from an EMBL/GenBank/DDBJ whole genome shotgun (WGS) entry which is preliminary data.</text>
</comment>
<name>A0AA88I3H8_ARTSF</name>
<keyword evidence="2" id="KW-1185">Reference proteome</keyword>
<evidence type="ECO:0000313" key="1">
    <source>
        <dbReference type="EMBL" id="KAK2723310.1"/>
    </source>
</evidence>
<sequence length="150" mass="16808">MFCHVDPFLVSATVYPDDPVKDHLGLSVHLQPSQNINIQKMMCVMIGIVSKSFLKGIITLIAKKRKNTSDYTGLFGDNQFGFQKGIGCPEEHRSLANMLRDLESKKSPLYVCTVDLSKVLDSINHMQSLNALLQSCINMSIVKTIKFWST</sequence>
<proteinExistence type="predicted"/>
<evidence type="ECO:0008006" key="3">
    <source>
        <dbReference type="Google" id="ProtNLM"/>
    </source>
</evidence>
<dbReference type="Proteomes" id="UP001187531">
    <property type="component" value="Unassembled WGS sequence"/>
</dbReference>
<dbReference type="AlphaFoldDB" id="A0AA88I3H8"/>
<evidence type="ECO:0000313" key="2">
    <source>
        <dbReference type="Proteomes" id="UP001187531"/>
    </source>
</evidence>
<feature type="non-terminal residue" evidence="1">
    <location>
        <position position="150"/>
    </location>
</feature>
<protein>
    <recommendedName>
        <fullName evidence="3">Reverse transcriptase domain-containing protein</fullName>
    </recommendedName>
</protein>
<organism evidence="1 2">
    <name type="scientific">Artemia franciscana</name>
    <name type="common">Brine shrimp</name>
    <name type="synonym">Artemia sanfranciscana</name>
    <dbReference type="NCBI Taxonomy" id="6661"/>
    <lineage>
        <taxon>Eukaryota</taxon>
        <taxon>Metazoa</taxon>
        <taxon>Ecdysozoa</taxon>
        <taxon>Arthropoda</taxon>
        <taxon>Crustacea</taxon>
        <taxon>Branchiopoda</taxon>
        <taxon>Anostraca</taxon>
        <taxon>Artemiidae</taxon>
        <taxon>Artemia</taxon>
    </lineage>
</organism>